<dbReference type="OrthoDB" id="513181at2"/>
<dbReference type="InterPro" id="IPR010982">
    <property type="entry name" value="Lambda_DNA-bd_dom_sf"/>
</dbReference>
<dbReference type="InterPro" id="IPR011051">
    <property type="entry name" value="RmlC_Cupin_sf"/>
</dbReference>
<dbReference type="InterPro" id="IPR001387">
    <property type="entry name" value="Cro/C1-type_HTH"/>
</dbReference>
<dbReference type="Gene3D" id="2.60.120.10">
    <property type="entry name" value="Jelly Rolls"/>
    <property type="match status" value="1"/>
</dbReference>
<dbReference type="GO" id="GO:0005829">
    <property type="term" value="C:cytosol"/>
    <property type="evidence" value="ECO:0007669"/>
    <property type="project" value="TreeGrafter"/>
</dbReference>
<dbReference type="PANTHER" id="PTHR46797:SF1">
    <property type="entry name" value="METHYLPHOSPHONATE SYNTHASE"/>
    <property type="match status" value="1"/>
</dbReference>
<dbReference type="Pfam" id="PF01381">
    <property type="entry name" value="HTH_3"/>
    <property type="match status" value="1"/>
</dbReference>
<dbReference type="GO" id="GO:0003700">
    <property type="term" value="F:DNA-binding transcription factor activity"/>
    <property type="evidence" value="ECO:0007669"/>
    <property type="project" value="TreeGrafter"/>
</dbReference>
<dbReference type="PROSITE" id="PS50943">
    <property type="entry name" value="HTH_CROC1"/>
    <property type="match status" value="1"/>
</dbReference>
<dbReference type="EMBL" id="CP035494">
    <property type="protein sequence ID" value="QAY59548.1"/>
    <property type="molecule type" value="Genomic_DNA"/>
</dbReference>
<dbReference type="RefSeq" id="WP_129387084.1">
    <property type="nucleotide sequence ID" value="NZ_CP035494.1"/>
</dbReference>
<dbReference type="Proteomes" id="UP000293995">
    <property type="component" value="Chromosome"/>
</dbReference>
<dbReference type="KEGG" id="mprt:ET475_05820"/>
<evidence type="ECO:0000259" key="2">
    <source>
        <dbReference type="PROSITE" id="PS50943"/>
    </source>
</evidence>
<evidence type="ECO:0000256" key="1">
    <source>
        <dbReference type="ARBA" id="ARBA00023125"/>
    </source>
</evidence>
<feature type="domain" description="HTH cro/C1-type" evidence="2">
    <location>
        <begin position="18"/>
        <end position="72"/>
    </location>
</feature>
<gene>
    <name evidence="3" type="ORF">ET475_05820</name>
</gene>
<accession>A0A4P6ENR8</accession>
<dbReference type="GO" id="GO:0003677">
    <property type="term" value="F:DNA binding"/>
    <property type="evidence" value="ECO:0007669"/>
    <property type="project" value="UniProtKB-KW"/>
</dbReference>
<dbReference type="AlphaFoldDB" id="A0A4P6ENR8"/>
<dbReference type="SUPFAM" id="SSF51182">
    <property type="entry name" value="RmlC-like cupins"/>
    <property type="match status" value="1"/>
</dbReference>
<organism evidence="3 4">
    <name type="scientific">Microbacterium protaetiae</name>
    <dbReference type="NCBI Taxonomy" id="2509458"/>
    <lineage>
        <taxon>Bacteria</taxon>
        <taxon>Bacillati</taxon>
        <taxon>Actinomycetota</taxon>
        <taxon>Actinomycetes</taxon>
        <taxon>Micrococcales</taxon>
        <taxon>Microbacteriaceae</taxon>
        <taxon>Microbacterium</taxon>
    </lineage>
</organism>
<proteinExistence type="predicted"/>
<evidence type="ECO:0000313" key="3">
    <source>
        <dbReference type="EMBL" id="QAY59548.1"/>
    </source>
</evidence>
<name>A0A4P6ENR8_9MICO</name>
<dbReference type="PANTHER" id="PTHR46797">
    <property type="entry name" value="HTH-TYPE TRANSCRIPTIONAL REGULATOR"/>
    <property type="match status" value="1"/>
</dbReference>
<sequence length="192" mass="20766">MADPIDVAGLLDAVGSRLRALRTRRDFTLTELSERTGISVSTLSRLESGDRRASLDLLLPIATVFDVSLDALVGAETSGDPRVHGTPITRHGRTWVALSRHGEGATAFKVTLPAVPAKYRVEQRVHSGYDWFFVVSGRVRLALGDDEHIIEAGEAVEFDTLVPHGTSSAGPGPAEIIHLMSRAGERVHLRDV</sequence>
<dbReference type="Gene3D" id="1.10.260.40">
    <property type="entry name" value="lambda repressor-like DNA-binding domains"/>
    <property type="match status" value="1"/>
</dbReference>
<dbReference type="Pfam" id="PF07883">
    <property type="entry name" value="Cupin_2"/>
    <property type="match status" value="1"/>
</dbReference>
<dbReference type="SMART" id="SM00530">
    <property type="entry name" value="HTH_XRE"/>
    <property type="match status" value="1"/>
</dbReference>
<protein>
    <submittedName>
        <fullName evidence="3">XRE family transcriptional regulator</fullName>
    </submittedName>
</protein>
<dbReference type="CDD" id="cd02209">
    <property type="entry name" value="cupin_XRE_C"/>
    <property type="match status" value="1"/>
</dbReference>
<keyword evidence="1" id="KW-0238">DNA-binding</keyword>
<dbReference type="InterPro" id="IPR014710">
    <property type="entry name" value="RmlC-like_jellyroll"/>
</dbReference>
<keyword evidence="4" id="KW-1185">Reference proteome</keyword>
<dbReference type="InterPro" id="IPR013096">
    <property type="entry name" value="Cupin_2"/>
</dbReference>
<dbReference type="CDD" id="cd00093">
    <property type="entry name" value="HTH_XRE"/>
    <property type="match status" value="1"/>
</dbReference>
<dbReference type="SUPFAM" id="SSF47413">
    <property type="entry name" value="lambda repressor-like DNA-binding domains"/>
    <property type="match status" value="1"/>
</dbReference>
<reference evidence="3 4" key="1">
    <citation type="submission" date="2019-01" db="EMBL/GenBank/DDBJ databases">
        <title>Genome sequencing of strain DFW100M-13.</title>
        <authorList>
            <person name="Heo J."/>
            <person name="Kim S.-J."/>
            <person name="Kim J.-S."/>
            <person name="Hong S.-B."/>
            <person name="Kwon S.-W."/>
        </authorList>
    </citation>
    <scope>NUCLEOTIDE SEQUENCE [LARGE SCALE GENOMIC DNA]</scope>
    <source>
        <strain evidence="3 4">DFW100M-13</strain>
    </source>
</reference>
<dbReference type="InterPro" id="IPR050807">
    <property type="entry name" value="TransReg_Diox_bact_type"/>
</dbReference>
<evidence type="ECO:0000313" key="4">
    <source>
        <dbReference type="Proteomes" id="UP000293995"/>
    </source>
</evidence>